<evidence type="ECO:0000256" key="6">
    <source>
        <dbReference type="ARBA" id="ARBA00023136"/>
    </source>
</evidence>
<keyword evidence="10" id="KW-1185">Reference proteome</keyword>
<evidence type="ECO:0000256" key="5">
    <source>
        <dbReference type="ARBA" id="ARBA00022989"/>
    </source>
</evidence>
<dbReference type="InterPro" id="IPR003362">
    <property type="entry name" value="Bact_transf"/>
</dbReference>
<sequence>MQKIRYSRYFKIVFILLDVIVITGVFLFFFMRNNEVRYDQNVWEQNALSIILLTLFWIPLSGRTKLYSVARNITYTIYLERLVTHIFIFIFGVILLAKVSNNDFLKLDRFYIAIALFLLLFFIKSLVFFTLKYLRAKGINYRNIMFLNDDPATEILRNILTERKDYGFRIFEFPDNEEFSYKKLVDFWKENGIHTLYLSSLRFENQQEQEILRLAERHKVRISLIPSIAKNNFFQYDLGYVEMQPVLIRSKFPLDFFTNIIIKRTFDIIFAILILGLICTWLFPLIAILIKLDSKGSIFFLQKRYGFHDQVFQCIKFRTMYENDGSTTKTTQENDKRVTKIGRFLRKTSLDEMPQFLNVLRGEMSVVGPRPHMLLVDDFYKLKIGRYSIRSLVKPGITGLAQVNGLRGNTGDIEIKMKKRILADAFYVKNWSISLDLVIIFKTIFLVIGGDKNAN</sequence>
<evidence type="ECO:0000256" key="1">
    <source>
        <dbReference type="ARBA" id="ARBA00004141"/>
    </source>
</evidence>
<feature type="domain" description="Bacterial sugar transferase" evidence="8">
    <location>
        <begin position="263"/>
        <end position="448"/>
    </location>
</feature>
<feature type="transmembrane region" description="Helical" evidence="7">
    <location>
        <begin position="82"/>
        <end position="99"/>
    </location>
</feature>
<keyword evidence="3 9" id="KW-0808">Transferase</keyword>
<dbReference type="NCBIfam" id="TIGR03025">
    <property type="entry name" value="EPS_sugtrans"/>
    <property type="match status" value="1"/>
</dbReference>
<keyword evidence="5 7" id="KW-1133">Transmembrane helix</keyword>
<dbReference type="RefSeq" id="WP_031501279.1">
    <property type="nucleotide sequence ID" value="NZ_JASZ02000013.1"/>
</dbReference>
<evidence type="ECO:0000256" key="3">
    <source>
        <dbReference type="ARBA" id="ARBA00022679"/>
    </source>
</evidence>
<protein>
    <submittedName>
        <fullName evidence="9">Glycosyl transferase</fullName>
    </submittedName>
</protein>
<evidence type="ECO:0000256" key="4">
    <source>
        <dbReference type="ARBA" id="ARBA00022692"/>
    </source>
</evidence>
<comment type="caution">
    <text evidence="9">The sequence shown here is derived from an EMBL/GenBank/DDBJ whole genome shotgun (WGS) entry which is preliminary data.</text>
</comment>
<evidence type="ECO:0000259" key="8">
    <source>
        <dbReference type="Pfam" id="PF02397"/>
    </source>
</evidence>
<proteinExistence type="inferred from homology"/>
<gene>
    <name evidence="9" type="ORF">AP75_07680</name>
</gene>
<dbReference type="Proteomes" id="UP000197587">
    <property type="component" value="Unassembled WGS sequence"/>
</dbReference>
<comment type="subcellular location">
    <subcellularLocation>
        <location evidence="1">Membrane</location>
        <topology evidence="1">Multi-pass membrane protein</topology>
    </subcellularLocation>
</comment>
<dbReference type="GO" id="GO:0016020">
    <property type="term" value="C:membrane"/>
    <property type="evidence" value="ECO:0007669"/>
    <property type="project" value="UniProtKB-SubCell"/>
</dbReference>
<keyword evidence="6 7" id="KW-0472">Membrane</keyword>
<comment type="similarity">
    <text evidence="2">Belongs to the bacterial sugar transferase family.</text>
</comment>
<dbReference type="Pfam" id="PF02397">
    <property type="entry name" value="Bac_transf"/>
    <property type="match status" value="1"/>
</dbReference>
<name>A0A246B9F1_9FLAO</name>
<keyword evidence="4 7" id="KW-0812">Transmembrane</keyword>
<dbReference type="InterPro" id="IPR017475">
    <property type="entry name" value="EPS_sugar_tfrase"/>
</dbReference>
<accession>A0A246B9F1</accession>
<evidence type="ECO:0000313" key="9">
    <source>
        <dbReference type="EMBL" id="OWK98157.1"/>
    </source>
</evidence>
<dbReference type="PANTHER" id="PTHR30576">
    <property type="entry name" value="COLANIC BIOSYNTHESIS UDP-GLUCOSE LIPID CARRIER TRANSFERASE"/>
    <property type="match status" value="1"/>
</dbReference>
<dbReference type="EMBL" id="JASZ02000013">
    <property type="protein sequence ID" value="OWK98157.1"/>
    <property type="molecule type" value="Genomic_DNA"/>
</dbReference>
<evidence type="ECO:0000256" key="2">
    <source>
        <dbReference type="ARBA" id="ARBA00006464"/>
    </source>
</evidence>
<feature type="transmembrane region" description="Helical" evidence="7">
    <location>
        <begin position="268"/>
        <end position="290"/>
    </location>
</feature>
<feature type="transmembrane region" description="Helical" evidence="7">
    <location>
        <begin position="111"/>
        <end position="134"/>
    </location>
</feature>
<feature type="transmembrane region" description="Helical" evidence="7">
    <location>
        <begin position="43"/>
        <end position="61"/>
    </location>
</feature>
<evidence type="ECO:0000313" key="10">
    <source>
        <dbReference type="Proteomes" id="UP000197587"/>
    </source>
</evidence>
<evidence type="ECO:0000256" key="7">
    <source>
        <dbReference type="SAM" id="Phobius"/>
    </source>
</evidence>
<feature type="transmembrane region" description="Helical" evidence="7">
    <location>
        <begin position="12"/>
        <end position="31"/>
    </location>
</feature>
<reference evidence="9 10" key="1">
    <citation type="submission" date="2017-05" db="EMBL/GenBank/DDBJ databases">
        <title>Genome of Chryseobacterium haifense.</title>
        <authorList>
            <person name="Newman J.D."/>
        </authorList>
    </citation>
    <scope>NUCLEOTIDE SEQUENCE [LARGE SCALE GENOMIC DNA]</scope>
    <source>
        <strain evidence="9 10">DSM 19056</strain>
    </source>
</reference>
<dbReference type="GO" id="GO:0016780">
    <property type="term" value="F:phosphotransferase activity, for other substituted phosphate groups"/>
    <property type="evidence" value="ECO:0007669"/>
    <property type="project" value="TreeGrafter"/>
</dbReference>
<organism evidence="9 10">
    <name type="scientific">Kaistella haifensis DSM 19056</name>
    <dbReference type="NCBI Taxonomy" id="1450526"/>
    <lineage>
        <taxon>Bacteria</taxon>
        <taxon>Pseudomonadati</taxon>
        <taxon>Bacteroidota</taxon>
        <taxon>Flavobacteriia</taxon>
        <taxon>Flavobacteriales</taxon>
        <taxon>Weeksellaceae</taxon>
        <taxon>Chryseobacterium group</taxon>
        <taxon>Kaistella</taxon>
    </lineage>
</organism>
<dbReference type="PANTHER" id="PTHR30576:SF0">
    <property type="entry name" value="UNDECAPRENYL-PHOSPHATE N-ACETYLGALACTOSAMINYL 1-PHOSPHATE TRANSFERASE-RELATED"/>
    <property type="match status" value="1"/>
</dbReference>
<dbReference type="AlphaFoldDB" id="A0A246B9F1"/>